<reference evidence="3 4" key="1">
    <citation type="submission" date="2018-12" db="EMBL/GenBank/DDBJ databases">
        <authorList>
            <consortium name="Pathogen Informatics"/>
        </authorList>
    </citation>
    <scope>NUCLEOTIDE SEQUENCE [LARGE SCALE GENOMIC DNA]</scope>
    <source>
        <strain evidence="3 4">NCTC11923</strain>
    </source>
</reference>
<dbReference type="KEGG" id="asla:NCTC11923_00672"/>
<dbReference type="InterPro" id="IPR013321">
    <property type="entry name" value="Arc_rbn_hlx_hlx"/>
</dbReference>
<dbReference type="AlphaFoldDB" id="A0A448KAV3"/>
<dbReference type="STRING" id="1278298.GCA_000428685_00195"/>
<evidence type="ECO:0000313" key="3">
    <source>
        <dbReference type="EMBL" id="VEG74053.1"/>
    </source>
</evidence>
<dbReference type="Pfam" id="PF01402">
    <property type="entry name" value="RHH_1"/>
    <property type="match status" value="1"/>
</dbReference>
<evidence type="ECO:0000256" key="1">
    <source>
        <dbReference type="SAM" id="MobiDB-lite"/>
    </source>
</evidence>
<feature type="domain" description="Ribbon-helix-helix protein CopG" evidence="2">
    <location>
        <begin position="73"/>
        <end position="110"/>
    </location>
</feature>
<evidence type="ECO:0000313" key="4">
    <source>
        <dbReference type="Proteomes" id="UP000276899"/>
    </source>
</evidence>
<name>A0A448KAV3_9ACTO</name>
<protein>
    <submittedName>
        <fullName evidence="3">Ribbon-helix-helix protein, copG family</fullName>
    </submittedName>
</protein>
<accession>A0A448KAV3</accession>
<dbReference type="InterPro" id="IPR002145">
    <property type="entry name" value="CopG"/>
</dbReference>
<dbReference type="Gene3D" id="1.10.1220.10">
    <property type="entry name" value="Met repressor-like"/>
    <property type="match status" value="1"/>
</dbReference>
<dbReference type="Proteomes" id="UP000276899">
    <property type="component" value="Chromosome"/>
</dbReference>
<organism evidence="3 4">
    <name type="scientific">Actinomyces slackii</name>
    <dbReference type="NCBI Taxonomy" id="52774"/>
    <lineage>
        <taxon>Bacteria</taxon>
        <taxon>Bacillati</taxon>
        <taxon>Actinomycetota</taxon>
        <taxon>Actinomycetes</taxon>
        <taxon>Actinomycetales</taxon>
        <taxon>Actinomycetaceae</taxon>
        <taxon>Actinomyces</taxon>
    </lineage>
</organism>
<dbReference type="CDD" id="cd22231">
    <property type="entry name" value="RHH_NikR_HicB-like"/>
    <property type="match status" value="1"/>
</dbReference>
<keyword evidence="4" id="KW-1185">Reference proteome</keyword>
<dbReference type="GO" id="GO:0006355">
    <property type="term" value="P:regulation of DNA-templated transcription"/>
    <property type="evidence" value="ECO:0007669"/>
    <property type="project" value="InterPro"/>
</dbReference>
<evidence type="ECO:0000259" key="2">
    <source>
        <dbReference type="Pfam" id="PF01402"/>
    </source>
</evidence>
<proteinExistence type="predicted"/>
<sequence>MFVIGWVIPDTIEWAHCFVYDIDVSEHLLHGKPVSDEQVQAWADEAEAGYDLADLPAPRRGRPPVGEGPGTVVPVRLDQETIAALTRRANKEGLATRSDAIRAAVREWAHRA</sequence>
<gene>
    <name evidence="3" type="ORF">NCTC11923_00672</name>
</gene>
<feature type="region of interest" description="Disordered" evidence="1">
    <location>
        <begin position="54"/>
        <end position="73"/>
    </location>
</feature>
<dbReference type="EMBL" id="LR134363">
    <property type="protein sequence ID" value="VEG74053.1"/>
    <property type="molecule type" value="Genomic_DNA"/>
</dbReference>